<protein>
    <submittedName>
        <fullName evidence="1">Uncharacterized protein</fullName>
    </submittedName>
</protein>
<proteinExistence type="predicted"/>
<dbReference type="Proteomes" id="UP000000305">
    <property type="component" value="Unassembled WGS sequence"/>
</dbReference>
<evidence type="ECO:0000313" key="2">
    <source>
        <dbReference type="Proteomes" id="UP000000305"/>
    </source>
</evidence>
<name>E9GDY4_DAPPU</name>
<dbReference type="KEGG" id="dpx:DAPPUDRAFT_101612"/>
<dbReference type="AlphaFoldDB" id="E9GDY4"/>
<keyword evidence="2" id="KW-1185">Reference proteome</keyword>
<sequence length="362" mass="40174">MCKVTETDCFDSYKFSKSHLALEKRNVQQRVATTEVFQLVGEVRQVVEAKALKLDERTSGRQGWSRTVLDVPVPSWTKFCRIGYIDAYLYHGAEWKAFDVVCSHIVEYKCVETRYFPITATTPTTPRQMPSIQHHDKGRGTSSNLLLHPYLPDVRSSSFTAFAATTCLTSPTSWKTSVVATLCCYTPAVTHHGIMASSGKFSILAKFWISFETHLIDPKFHGDHEYVAYFDHSSMVEALWLLPAMLRKFREDGHHNVAVNPLSATPLSSPSSLARAACAFRSRGFHAAGSESRQAQNLPQGKPVIRQCTIPPCQPGLVSNGKSHFGHGSFRRGSQWVNFSVCVYMYVIVKCGGIVGGGGTTK</sequence>
<dbReference type="HOGENOM" id="CLU_765629_0_0_1"/>
<dbReference type="InParanoid" id="E9GDY4"/>
<dbReference type="EMBL" id="GL732540">
    <property type="protein sequence ID" value="EFX82167.1"/>
    <property type="molecule type" value="Genomic_DNA"/>
</dbReference>
<organism evidence="1 2">
    <name type="scientific">Daphnia pulex</name>
    <name type="common">Water flea</name>
    <dbReference type="NCBI Taxonomy" id="6669"/>
    <lineage>
        <taxon>Eukaryota</taxon>
        <taxon>Metazoa</taxon>
        <taxon>Ecdysozoa</taxon>
        <taxon>Arthropoda</taxon>
        <taxon>Crustacea</taxon>
        <taxon>Branchiopoda</taxon>
        <taxon>Diplostraca</taxon>
        <taxon>Cladocera</taxon>
        <taxon>Anomopoda</taxon>
        <taxon>Daphniidae</taxon>
        <taxon>Daphnia</taxon>
    </lineage>
</organism>
<reference evidence="1 2" key="1">
    <citation type="journal article" date="2011" name="Science">
        <title>The ecoresponsive genome of Daphnia pulex.</title>
        <authorList>
            <person name="Colbourne J.K."/>
            <person name="Pfrender M.E."/>
            <person name="Gilbert D."/>
            <person name="Thomas W.K."/>
            <person name="Tucker A."/>
            <person name="Oakley T.H."/>
            <person name="Tokishita S."/>
            <person name="Aerts A."/>
            <person name="Arnold G.J."/>
            <person name="Basu M.K."/>
            <person name="Bauer D.J."/>
            <person name="Caceres C.E."/>
            <person name="Carmel L."/>
            <person name="Casola C."/>
            <person name="Choi J.H."/>
            <person name="Detter J.C."/>
            <person name="Dong Q."/>
            <person name="Dusheyko S."/>
            <person name="Eads B.D."/>
            <person name="Frohlich T."/>
            <person name="Geiler-Samerotte K.A."/>
            <person name="Gerlach D."/>
            <person name="Hatcher P."/>
            <person name="Jogdeo S."/>
            <person name="Krijgsveld J."/>
            <person name="Kriventseva E.V."/>
            <person name="Kultz D."/>
            <person name="Laforsch C."/>
            <person name="Lindquist E."/>
            <person name="Lopez J."/>
            <person name="Manak J.R."/>
            <person name="Muller J."/>
            <person name="Pangilinan J."/>
            <person name="Patwardhan R.P."/>
            <person name="Pitluck S."/>
            <person name="Pritham E.J."/>
            <person name="Rechtsteiner A."/>
            <person name="Rho M."/>
            <person name="Rogozin I.B."/>
            <person name="Sakarya O."/>
            <person name="Salamov A."/>
            <person name="Schaack S."/>
            <person name="Shapiro H."/>
            <person name="Shiga Y."/>
            <person name="Skalitzky C."/>
            <person name="Smith Z."/>
            <person name="Souvorov A."/>
            <person name="Sung W."/>
            <person name="Tang Z."/>
            <person name="Tsuchiya D."/>
            <person name="Tu H."/>
            <person name="Vos H."/>
            <person name="Wang M."/>
            <person name="Wolf Y.I."/>
            <person name="Yamagata H."/>
            <person name="Yamada T."/>
            <person name="Ye Y."/>
            <person name="Shaw J.R."/>
            <person name="Andrews J."/>
            <person name="Crease T.J."/>
            <person name="Tang H."/>
            <person name="Lucas S.M."/>
            <person name="Robertson H.M."/>
            <person name="Bork P."/>
            <person name="Koonin E.V."/>
            <person name="Zdobnov E.M."/>
            <person name="Grigoriev I.V."/>
            <person name="Lynch M."/>
            <person name="Boore J.L."/>
        </authorList>
    </citation>
    <scope>NUCLEOTIDE SEQUENCE [LARGE SCALE GENOMIC DNA]</scope>
</reference>
<gene>
    <name evidence="1" type="ORF">DAPPUDRAFT_101612</name>
</gene>
<evidence type="ECO:0000313" key="1">
    <source>
        <dbReference type="EMBL" id="EFX82167.1"/>
    </source>
</evidence>
<accession>E9GDY4</accession>